<name>A0AAN5Y7Q4_PEDAC</name>
<evidence type="ECO:0000313" key="3">
    <source>
        <dbReference type="Proteomes" id="UP001280897"/>
    </source>
</evidence>
<dbReference type="AlphaFoldDB" id="A0AAN5Y7Q4"/>
<dbReference type="Proteomes" id="UP001280897">
    <property type="component" value="Unassembled WGS sequence"/>
</dbReference>
<organism evidence="1 3">
    <name type="scientific">Pediococcus acidilactici</name>
    <dbReference type="NCBI Taxonomy" id="1254"/>
    <lineage>
        <taxon>Bacteria</taxon>
        <taxon>Bacillati</taxon>
        <taxon>Bacillota</taxon>
        <taxon>Bacilli</taxon>
        <taxon>Lactobacillales</taxon>
        <taxon>Lactobacillaceae</taxon>
        <taxon>Pediococcus</taxon>
        <taxon>Pediococcus acidilactici group</taxon>
    </lineage>
</organism>
<proteinExistence type="predicted"/>
<sequence>MADKEKVDEKKPFDVGDEVTVKKTDLLPTGFAGTVGKVYENSILIEIDPASVANSRSEELHDLHGRVVVRMSEATKKA</sequence>
<dbReference type="Proteomes" id="UP001280415">
    <property type="component" value="Unassembled WGS sequence"/>
</dbReference>
<dbReference type="GeneID" id="57365441"/>
<comment type="caution">
    <text evidence="1">The sequence shown here is derived from an EMBL/GenBank/DDBJ whole genome shotgun (WGS) entry which is preliminary data.</text>
</comment>
<accession>A0AAN5Y7Q4</accession>
<gene>
    <name evidence="1" type="ORF">R0G89_10505</name>
    <name evidence="2" type="ORF">R0H03_09995</name>
</gene>
<evidence type="ECO:0000313" key="2">
    <source>
        <dbReference type="EMBL" id="MDV2912160.1"/>
    </source>
</evidence>
<protein>
    <submittedName>
        <fullName evidence="1">Preprotein translocase, YajC subunit, yajC</fullName>
    </submittedName>
</protein>
<dbReference type="KEGG" id="paci:A4V11_09845"/>
<dbReference type="EMBL" id="JAWJAX010000017">
    <property type="protein sequence ID" value="MDV2912160.1"/>
    <property type="molecule type" value="Genomic_DNA"/>
</dbReference>
<dbReference type="EMBL" id="JAWJAV010000011">
    <property type="protein sequence ID" value="MDV2622131.1"/>
    <property type="molecule type" value="Genomic_DNA"/>
</dbReference>
<dbReference type="RefSeq" id="WP_002829787.1">
    <property type="nucleotide sequence ID" value="NZ_BMWN01000006.1"/>
</dbReference>
<reference evidence="1" key="2">
    <citation type="submission" date="2023-10" db="EMBL/GenBank/DDBJ databases">
        <authorList>
            <person name="Khurajog B."/>
        </authorList>
    </citation>
    <scope>NUCLEOTIDE SEQUENCE</scope>
    <source>
        <strain evidence="2">BF14</strain>
        <strain evidence="1">BF9</strain>
    </source>
</reference>
<reference evidence="1" key="1">
    <citation type="journal article" date="2023" name="PeerJ">
        <title>Selection and evaluation of lactic acid bacteria from chicken feces in Thailand as potential probiotics.</title>
        <authorList>
            <person name="Khurajog B."/>
            <person name="Disastra Y."/>
            <person name="Lawwyne L.D."/>
            <person name="Sirichokchatchawan W."/>
            <person name="Niyomtham W."/>
            <person name="Yindee J."/>
            <person name="Hampson D.J."/>
            <person name="Prapasarakul N."/>
        </authorList>
    </citation>
    <scope>NUCLEOTIDE SEQUENCE</scope>
    <source>
        <strain evidence="2">BF14</strain>
        <strain evidence="1">BF9</strain>
    </source>
</reference>
<evidence type="ECO:0000313" key="1">
    <source>
        <dbReference type="EMBL" id="MDV2622131.1"/>
    </source>
</evidence>